<name>A0AAN9IUX1_CLITE</name>
<dbReference type="InterPro" id="IPR015943">
    <property type="entry name" value="WD40/YVTN_repeat-like_dom_sf"/>
</dbReference>
<sequence length="79" mass="8956">MSARVESGVFIKNRSREMSIFEPYRVVGCITSGVPFSVQKRGTETFVTVSVGKTFQIFNVISQPFFSYYSLKSNVYVLI</sequence>
<evidence type="ECO:0000313" key="1">
    <source>
        <dbReference type="EMBL" id="KAK7286621.1"/>
    </source>
</evidence>
<keyword evidence="2" id="KW-1185">Reference proteome</keyword>
<evidence type="ECO:0000313" key="2">
    <source>
        <dbReference type="Proteomes" id="UP001359559"/>
    </source>
</evidence>
<organism evidence="1 2">
    <name type="scientific">Clitoria ternatea</name>
    <name type="common">Butterfly pea</name>
    <dbReference type="NCBI Taxonomy" id="43366"/>
    <lineage>
        <taxon>Eukaryota</taxon>
        <taxon>Viridiplantae</taxon>
        <taxon>Streptophyta</taxon>
        <taxon>Embryophyta</taxon>
        <taxon>Tracheophyta</taxon>
        <taxon>Spermatophyta</taxon>
        <taxon>Magnoliopsida</taxon>
        <taxon>eudicotyledons</taxon>
        <taxon>Gunneridae</taxon>
        <taxon>Pentapetalae</taxon>
        <taxon>rosids</taxon>
        <taxon>fabids</taxon>
        <taxon>Fabales</taxon>
        <taxon>Fabaceae</taxon>
        <taxon>Papilionoideae</taxon>
        <taxon>50 kb inversion clade</taxon>
        <taxon>NPAAA clade</taxon>
        <taxon>indigoferoid/millettioid clade</taxon>
        <taxon>Phaseoleae</taxon>
        <taxon>Clitoria</taxon>
    </lineage>
</organism>
<protein>
    <submittedName>
        <fullName evidence="1">Uncharacterized protein</fullName>
    </submittedName>
</protein>
<dbReference type="EMBL" id="JAYKXN010000005">
    <property type="protein sequence ID" value="KAK7286621.1"/>
    <property type="molecule type" value="Genomic_DNA"/>
</dbReference>
<dbReference type="AlphaFoldDB" id="A0AAN9IUX1"/>
<dbReference type="Gene3D" id="2.130.10.10">
    <property type="entry name" value="YVTN repeat-like/Quinoprotein amine dehydrogenase"/>
    <property type="match status" value="2"/>
</dbReference>
<gene>
    <name evidence="1" type="ORF">RJT34_21750</name>
</gene>
<reference evidence="1 2" key="1">
    <citation type="submission" date="2024-01" db="EMBL/GenBank/DDBJ databases">
        <title>The genomes of 5 underutilized Papilionoideae crops provide insights into root nodulation and disease resistance.</title>
        <authorList>
            <person name="Yuan L."/>
        </authorList>
    </citation>
    <scope>NUCLEOTIDE SEQUENCE [LARGE SCALE GENOMIC DNA]</scope>
    <source>
        <strain evidence="1">LY-2023</strain>
        <tissue evidence="1">Leaf</tissue>
    </source>
</reference>
<accession>A0AAN9IUX1</accession>
<proteinExistence type="predicted"/>
<dbReference type="Proteomes" id="UP001359559">
    <property type="component" value="Unassembled WGS sequence"/>
</dbReference>
<comment type="caution">
    <text evidence="1">The sequence shown here is derived from an EMBL/GenBank/DDBJ whole genome shotgun (WGS) entry which is preliminary data.</text>
</comment>